<keyword evidence="1" id="KW-0378">Hydrolase</keyword>
<name>A0A1W6NEK9_LEVBR</name>
<dbReference type="AlphaFoldDB" id="A0A1W6NEK9"/>
<evidence type="ECO:0000313" key="3">
    <source>
        <dbReference type="Proteomes" id="UP000217918"/>
    </source>
</evidence>
<dbReference type="Gene3D" id="3.40.50.1820">
    <property type="entry name" value="alpha/beta hydrolase"/>
    <property type="match status" value="1"/>
</dbReference>
<evidence type="ECO:0000313" key="4">
    <source>
        <dbReference type="Proteomes" id="UP000307074"/>
    </source>
</evidence>
<dbReference type="EMBL" id="CP031198">
    <property type="protein sequence ID" value="QCZ52404.1"/>
    <property type="molecule type" value="Genomic_DNA"/>
</dbReference>
<proteinExistence type="predicted"/>
<dbReference type="InterPro" id="IPR029058">
    <property type="entry name" value="AB_hydrolase_fold"/>
</dbReference>
<gene>
    <name evidence="1" type="ORF">CNR29_02035</name>
    <name evidence="2" type="ORF">UCCLBBS449_0417</name>
</gene>
<protein>
    <submittedName>
        <fullName evidence="2">Alpha-beta hydrolase superfamily protein</fullName>
    </submittedName>
    <submittedName>
        <fullName evidence="1">Alpha/beta hydrolase</fullName>
    </submittedName>
</protein>
<dbReference type="SUPFAM" id="SSF53474">
    <property type="entry name" value="alpha/beta-Hydrolases"/>
    <property type="match status" value="1"/>
</dbReference>
<dbReference type="Proteomes" id="UP000307074">
    <property type="component" value="Chromosome"/>
</dbReference>
<dbReference type="InterPro" id="IPR010315">
    <property type="entry name" value="DUF915_hydro-like"/>
</dbReference>
<dbReference type="GO" id="GO:0016787">
    <property type="term" value="F:hydrolase activity"/>
    <property type="evidence" value="ECO:0007669"/>
    <property type="project" value="UniProtKB-KW"/>
</dbReference>
<dbReference type="Proteomes" id="UP000217918">
    <property type="component" value="Unassembled WGS sequence"/>
</dbReference>
<evidence type="ECO:0000313" key="1">
    <source>
        <dbReference type="EMBL" id="PBQ22860.1"/>
    </source>
</evidence>
<accession>A0A1W6NEK9</accession>
<evidence type="ECO:0000313" key="2">
    <source>
        <dbReference type="EMBL" id="QCZ52404.1"/>
    </source>
</evidence>
<reference evidence="2 4" key="2">
    <citation type="submission" date="2018-07" db="EMBL/GenBank/DDBJ databases">
        <authorList>
            <person name="Feyereisen M."/>
        </authorList>
    </citation>
    <scope>NUCLEOTIDE SEQUENCE [LARGE SCALE GENOMIC DNA]</scope>
    <source>
        <strain evidence="2 4">UCCLBBS449</strain>
    </source>
</reference>
<sequence>MRKFLLKSGLIGVGAWWGYRWLSQRTAVKVPLNHRRTDVPYTTTPTLFIPGWGGNAWTYNGLLRWLARHGYGHQVMTIVVDRRGQLRVQGDWSMQADNPLIQVLFAHPFTRDYQQQIAWLTTVLRELKSHTQVATYNMVAHSWGGSAAVNQLVRQGSTTDLPRLNRLVLLGAPVNEATPTKPDAMYERLTATKQNLTAITPGIIHNVYGLLAGRLTDGEVPVHQITALRAVVRDSPLQYREHPVPGIGHGRLHSAPQMWQLIAHLLWSPDQGFN</sequence>
<dbReference type="RefSeq" id="WP_042521806.1">
    <property type="nucleotide sequence ID" value="NZ_CP019734.1"/>
</dbReference>
<dbReference type="Pfam" id="PF06028">
    <property type="entry name" value="DUF915"/>
    <property type="match status" value="1"/>
</dbReference>
<reference evidence="1 3" key="1">
    <citation type="submission" date="2017-09" db="EMBL/GenBank/DDBJ databases">
        <title>Genome sequence of Lactobacillus brevis D7.</title>
        <authorList>
            <person name="Kwon M.-S."/>
            <person name="Lim S.K."/>
            <person name="Choi H.-J."/>
        </authorList>
    </citation>
    <scope>NUCLEOTIDE SEQUENCE [LARGE SCALE GENOMIC DNA]</scope>
    <source>
        <strain evidence="1 3">D7</strain>
    </source>
</reference>
<organism evidence="1 3">
    <name type="scientific">Levilactobacillus brevis</name>
    <name type="common">Lactobacillus brevis</name>
    <dbReference type="NCBI Taxonomy" id="1580"/>
    <lineage>
        <taxon>Bacteria</taxon>
        <taxon>Bacillati</taxon>
        <taxon>Bacillota</taxon>
        <taxon>Bacilli</taxon>
        <taxon>Lactobacillales</taxon>
        <taxon>Lactobacillaceae</taxon>
        <taxon>Levilactobacillus</taxon>
    </lineage>
</organism>
<dbReference type="EMBL" id="NVYO01000001">
    <property type="protein sequence ID" value="PBQ22860.1"/>
    <property type="molecule type" value="Genomic_DNA"/>
</dbReference>